<keyword evidence="6" id="KW-0736">Signalosome</keyword>
<dbReference type="SUPFAM" id="SSF48452">
    <property type="entry name" value="TPR-like"/>
    <property type="match status" value="1"/>
</dbReference>
<dbReference type="PANTHER" id="PTHR10758">
    <property type="entry name" value="26S PROTEASOME NON-ATPASE REGULATORY SUBUNIT 3/COP9 SIGNALOSOME COMPLEX SUBUNIT 3"/>
    <property type="match status" value="1"/>
</dbReference>
<proteinExistence type="inferred from homology"/>
<sequence>MVSVDELISQILSKTQKNITALQKSLESALSHNLNTNPSHLQRISPKNHSLGYLYLLFGMKEKNGFVECVEYLIRDMNLDQIRKGIFRFGQIMHAYAARLREAKQYERALRMIQFVIEIIRPSPEHLTPFHADYLMICLKAKNFRLASNLVDQKILDIQPELTGLTPTDMLLYYFYGGNVYVGLKQFVKAERFYDTGLTVPAFAQSAIMVEIFKRFVLVQLLNHGNFLGINKSASNIVHKHMKSFCSSYIDFANAFTDGDAEVLKNVAKEKKKEFAEDKNMGIINQCIEALSRRNIQKLTATYLTLSLDAVAKHINLAGAREAELILLRMIDHGEIAARINHKDGMVVFQEEQDNLNITDRVNYQINQCITLAQKLKNMDDTLASSHAYLARKNGLRDDVFGPKNEGKSKFGRVLDMFAK</sequence>
<organism evidence="9">
    <name type="scientific">Percolomonas cosmopolitus</name>
    <dbReference type="NCBI Taxonomy" id="63605"/>
    <lineage>
        <taxon>Eukaryota</taxon>
        <taxon>Discoba</taxon>
        <taxon>Heterolobosea</taxon>
        <taxon>Tetramitia</taxon>
        <taxon>Eutetramitia</taxon>
        <taxon>Percolomonadidae</taxon>
        <taxon>Percolomonas</taxon>
    </lineage>
</organism>
<keyword evidence="7" id="KW-0539">Nucleus</keyword>
<dbReference type="GO" id="GO:0006511">
    <property type="term" value="P:ubiquitin-dependent protein catabolic process"/>
    <property type="evidence" value="ECO:0007669"/>
    <property type="project" value="TreeGrafter"/>
</dbReference>
<dbReference type="GO" id="GO:0008180">
    <property type="term" value="C:COP9 signalosome"/>
    <property type="evidence" value="ECO:0007669"/>
    <property type="project" value="UniProtKB-KW"/>
</dbReference>
<dbReference type="Gene3D" id="1.25.40.570">
    <property type="match status" value="1"/>
</dbReference>
<name>A0A7S1PIC3_9EUKA</name>
<evidence type="ECO:0000256" key="4">
    <source>
        <dbReference type="ARBA" id="ARBA00014878"/>
    </source>
</evidence>
<dbReference type="Pfam" id="PF22788">
    <property type="entry name" value="COP9_hel_rpt"/>
    <property type="match status" value="1"/>
</dbReference>
<feature type="domain" description="PCI" evidence="8">
    <location>
        <begin position="186"/>
        <end position="354"/>
    </location>
</feature>
<evidence type="ECO:0000256" key="7">
    <source>
        <dbReference type="ARBA" id="ARBA00023242"/>
    </source>
</evidence>
<dbReference type="InterPro" id="IPR011990">
    <property type="entry name" value="TPR-like_helical_dom_sf"/>
</dbReference>
<dbReference type="AlphaFoldDB" id="A0A7S1PIC3"/>
<dbReference type="InterPro" id="IPR050756">
    <property type="entry name" value="CSN3"/>
</dbReference>
<evidence type="ECO:0000256" key="3">
    <source>
        <dbReference type="ARBA" id="ARBA00007084"/>
    </source>
</evidence>
<protein>
    <recommendedName>
        <fullName evidence="4">COP9 signalosome complex subunit 3</fullName>
    </recommendedName>
</protein>
<accession>A0A7S1PIC3</accession>
<dbReference type="PANTHER" id="PTHR10758:SF1">
    <property type="entry name" value="COP9 SIGNALOSOME COMPLEX SUBUNIT 3"/>
    <property type="match status" value="1"/>
</dbReference>
<evidence type="ECO:0000256" key="5">
    <source>
        <dbReference type="ARBA" id="ARBA00022490"/>
    </source>
</evidence>
<evidence type="ECO:0000256" key="2">
    <source>
        <dbReference type="ARBA" id="ARBA00004496"/>
    </source>
</evidence>
<dbReference type="SMART" id="SM00088">
    <property type="entry name" value="PINT"/>
    <property type="match status" value="1"/>
</dbReference>
<gene>
    <name evidence="9" type="ORF">PCOS0759_LOCUS7441</name>
</gene>
<dbReference type="EMBL" id="HBGD01009023">
    <property type="protein sequence ID" value="CAD9084187.1"/>
    <property type="molecule type" value="Transcribed_RNA"/>
</dbReference>
<reference evidence="9" key="1">
    <citation type="submission" date="2021-01" db="EMBL/GenBank/DDBJ databases">
        <authorList>
            <person name="Corre E."/>
            <person name="Pelletier E."/>
            <person name="Niang G."/>
            <person name="Scheremetjew M."/>
            <person name="Finn R."/>
            <person name="Kale V."/>
            <person name="Holt S."/>
            <person name="Cochrane G."/>
            <person name="Meng A."/>
            <person name="Brown T."/>
            <person name="Cohen L."/>
        </authorList>
    </citation>
    <scope>NUCLEOTIDE SEQUENCE</scope>
    <source>
        <strain evidence="9">WS</strain>
    </source>
</reference>
<comment type="similarity">
    <text evidence="3">Belongs to the CSN3 family.</text>
</comment>
<dbReference type="InterPro" id="IPR000717">
    <property type="entry name" value="PCI_dom"/>
</dbReference>
<dbReference type="SUPFAM" id="SSF46785">
    <property type="entry name" value="Winged helix' DNA-binding domain"/>
    <property type="match status" value="1"/>
</dbReference>
<dbReference type="Pfam" id="PF01399">
    <property type="entry name" value="PCI"/>
    <property type="match status" value="1"/>
</dbReference>
<dbReference type="InterPro" id="IPR055089">
    <property type="entry name" value="COP9_N"/>
</dbReference>
<dbReference type="GO" id="GO:0005737">
    <property type="term" value="C:cytoplasm"/>
    <property type="evidence" value="ECO:0007669"/>
    <property type="project" value="UniProtKB-SubCell"/>
</dbReference>
<evidence type="ECO:0000256" key="6">
    <source>
        <dbReference type="ARBA" id="ARBA00022790"/>
    </source>
</evidence>
<keyword evidence="5" id="KW-0963">Cytoplasm</keyword>
<evidence type="ECO:0000313" key="9">
    <source>
        <dbReference type="EMBL" id="CAD9084187.1"/>
    </source>
</evidence>
<dbReference type="InterPro" id="IPR036390">
    <property type="entry name" value="WH_DNA-bd_sf"/>
</dbReference>
<evidence type="ECO:0000259" key="8">
    <source>
        <dbReference type="PROSITE" id="PS50250"/>
    </source>
</evidence>
<comment type="subcellular location">
    <subcellularLocation>
        <location evidence="2">Cytoplasm</location>
    </subcellularLocation>
    <subcellularLocation>
        <location evidence="1">Nucleus</location>
    </subcellularLocation>
</comment>
<evidence type="ECO:0000256" key="1">
    <source>
        <dbReference type="ARBA" id="ARBA00004123"/>
    </source>
</evidence>
<dbReference type="PROSITE" id="PS50250">
    <property type="entry name" value="PCI"/>
    <property type="match status" value="1"/>
</dbReference>